<name>A0A9X3MR71_9ACTN</name>
<evidence type="ECO:0000256" key="1">
    <source>
        <dbReference type="SAM" id="MobiDB-lite"/>
    </source>
</evidence>
<dbReference type="AlphaFoldDB" id="A0A9X3MR71"/>
<feature type="compositionally biased region" description="Basic and acidic residues" evidence="1">
    <location>
        <begin position="42"/>
        <end position="56"/>
    </location>
</feature>
<dbReference type="EMBL" id="JAPDOD010000012">
    <property type="protein sequence ID" value="MDA0161466.1"/>
    <property type="molecule type" value="Genomic_DNA"/>
</dbReference>
<evidence type="ECO:0008006" key="4">
    <source>
        <dbReference type="Google" id="ProtNLM"/>
    </source>
</evidence>
<feature type="compositionally biased region" description="Acidic residues" evidence="1">
    <location>
        <begin position="32"/>
        <end position="41"/>
    </location>
</feature>
<keyword evidence="3" id="KW-1185">Reference proteome</keyword>
<evidence type="ECO:0000313" key="2">
    <source>
        <dbReference type="EMBL" id="MDA0161466.1"/>
    </source>
</evidence>
<sequence length="56" mass="6293">MRTIECDICGEPVTGADDEELVGRLKDHLTEEHDESPDDDEVRQTIDREAYDAGDS</sequence>
<protein>
    <recommendedName>
        <fullName evidence="4">DUF1059 domain-containing protein</fullName>
    </recommendedName>
</protein>
<reference evidence="2" key="1">
    <citation type="submission" date="2022-10" db="EMBL/GenBank/DDBJ databases">
        <title>The WGS of Solirubrobacter ginsenosidimutans DSM 21036.</title>
        <authorList>
            <person name="Jiang Z."/>
        </authorList>
    </citation>
    <scope>NUCLEOTIDE SEQUENCE</scope>
    <source>
        <strain evidence="2">DSM 21036</strain>
    </source>
</reference>
<dbReference type="RefSeq" id="WP_270040679.1">
    <property type="nucleotide sequence ID" value="NZ_JAPDOD010000012.1"/>
</dbReference>
<feature type="region of interest" description="Disordered" evidence="1">
    <location>
        <begin position="28"/>
        <end position="56"/>
    </location>
</feature>
<gene>
    <name evidence="2" type="ORF">OM076_14410</name>
</gene>
<comment type="caution">
    <text evidence="2">The sequence shown here is derived from an EMBL/GenBank/DDBJ whole genome shotgun (WGS) entry which is preliminary data.</text>
</comment>
<proteinExistence type="predicted"/>
<accession>A0A9X3MR71</accession>
<organism evidence="2 3">
    <name type="scientific">Solirubrobacter ginsenosidimutans</name>
    <dbReference type="NCBI Taxonomy" id="490573"/>
    <lineage>
        <taxon>Bacteria</taxon>
        <taxon>Bacillati</taxon>
        <taxon>Actinomycetota</taxon>
        <taxon>Thermoleophilia</taxon>
        <taxon>Solirubrobacterales</taxon>
        <taxon>Solirubrobacteraceae</taxon>
        <taxon>Solirubrobacter</taxon>
    </lineage>
</organism>
<evidence type="ECO:0000313" key="3">
    <source>
        <dbReference type="Proteomes" id="UP001149140"/>
    </source>
</evidence>
<dbReference type="Proteomes" id="UP001149140">
    <property type="component" value="Unassembled WGS sequence"/>
</dbReference>